<protein>
    <submittedName>
        <fullName evidence="1">Uncharacterized protein</fullName>
    </submittedName>
</protein>
<dbReference type="OrthoDB" id="9116800at2"/>
<evidence type="ECO:0000313" key="1">
    <source>
        <dbReference type="EMBL" id="TFY97055.1"/>
    </source>
</evidence>
<dbReference type="EMBL" id="SMLK01000009">
    <property type="protein sequence ID" value="TFY97055.1"/>
    <property type="molecule type" value="Genomic_DNA"/>
</dbReference>
<proteinExistence type="predicted"/>
<keyword evidence="2" id="KW-1185">Reference proteome</keyword>
<dbReference type="AlphaFoldDB" id="A0A4Z0BCR3"/>
<organism evidence="1 2">
    <name type="scientific">Ramlibacter humi</name>
    <dbReference type="NCBI Taxonomy" id="2530451"/>
    <lineage>
        <taxon>Bacteria</taxon>
        <taxon>Pseudomonadati</taxon>
        <taxon>Pseudomonadota</taxon>
        <taxon>Betaproteobacteria</taxon>
        <taxon>Burkholderiales</taxon>
        <taxon>Comamonadaceae</taxon>
        <taxon>Ramlibacter</taxon>
    </lineage>
</organism>
<sequence length="169" mass="19561">MIKAWFWGSRPFFAHMDPFPEITGDGRSTVEDLLRRKVGRGRRKWEDFEDLPTARDCLAFQGLRMDDVLEDQRQAWVDFRYGPRYAGSKLGATAESDNALDELLRRTGRQLHEMGRALAELLRKTMPVPIMLTADGMLDQDNNLWWLEMNTNSLMPPEGYAAMFEDLFA</sequence>
<evidence type="ECO:0000313" key="2">
    <source>
        <dbReference type="Proteomes" id="UP000297839"/>
    </source>
</evidence>
<dbReference type="Proteomes" id="UP000297839">
    <property type="component" value="Unassembled WGS sequence"/>
</dbReference>
<accession>A0A4Z0BCR3</accession>
<reference evidence="1 2" key="1">
    <citation type="submission" date="2019-03" db="EMBL/GenBank/DDBJ databases">
        <title>Ramlibacter sp. 18x22-1, whole genome shotgun sequence.</title>
        <authorList>
            <person name="Zhang X."/>
            <person name="Feng G."/>
            <person name="Zhu H."/>
        </authorList>
    </citation>
    <scope>NUCLEOTIDE SEQUENCE [LARGE SCALE GENOMIC DNA]</scope>
    <source>
        <strain evidence="1 2">18x22-1</strain>
    </source>
</reference>
<name>A0A4Z0BCR3_9BURK</name>
<comment type="caution">
    <text evidence="1">The sequence shown here is derived from an EMBL/GenBank/DDBJ whole genome shotgun (WGS) entry which is preliminary data.</text>
</comment>
<gene>
    <name evidence="1" type="ORF">EZ216_19530</name>
</gene>